<keyword evidence="1" id="KW-0472">Membrane</keyword>
<evidence type="ECO:0000313" key="3">
    <source>
        <dbReference type="Proteomes" id="UP000240978"/>
    </source>
</evidence>
<dbReference type="RefSeq" id="WP_170117721.1">
    <property type="nucleotide sequence ID" value="NZ_PYGK01000022.1"/>
</dbReference>
<dbReference type="Proteomes" id="UP000240978">
    <property type="component" value="Unassembled WGS sequence"/>
</dbReference>
<keyword evidence="3" id="KW-1185">Reference proteome</keyword>
<accession>A0A2P8FL47</accession>
<feature type="transmembrane region" description="Helical" evidence="1">
    <location>
        <begin position="135"/>
        <end position="154"/>
    </location>
</feature>
<feature type="transmembrane region" description="Helical" evidence="1">
    <location>
        <begin position="85"/>
        <end position="103"/>
    </location>
</feature>
<reference evidence="2 3" key="1">
    <citation type="submission" date="2018-03" db="EMBL/GenBank/DDBJ databases">
        <title>Genomic Encyclopedia of Archaeal and Bacterial Type Strains, Phase II (KMG-II): from individual species to whole genera.</title>
        <authorList>
            <person name="Goeker M."/>
        </authorList>
    </citation>
    <scope>NUCLEOTIDE SEQUENCE [LARGE SCALE GENOMIC DNA]</scope>
    <source>
        <strain evidence="2 3">DSM 18107</strain>
    </source>
</reference>
<feature type="transmembrane region" description="Helical" evidence="1">
    <location>
        <begin position="60"/>
        <end position="79"/>
    </location>
</feature>
<organism evidence="2 3">
    <name type="scientific">Chitinophaga ginsengisoli</name>
    <dbReference type="NCBI Taxonomy" id="363837"/>
    <lineage>
        <taxon>Bacteria</taxon>
        <taxon>Pseudomonadati</taxon>
        <taxon>Bacteroidota</taxon>
        <taxon>Chitinophagia</taxon>
        <taxon>Chitinophagales</taxon>
        <taxon>Chitinophagaceae</taxon>
        <taxon>Chitinophaga</taxon>
    </lineage>
</organism>
<protein>
    <submittedName>
        <fullName evidence="2">Uncharacterized protein DUF1772</fullName>
    </submittedName>
</protein>
<evidence type="ECO:0000256" key="1">
    <source>
        <dbReference type="SAM" id="Phobius"/>
    </source>
</evidence>
<evidence type="ECO:0000313" key="2">
    <source>
        <dbReference type="EMBL" id="PSL22395.1"/>
    </source>
</evidence>
<proteinExistence type="predicted"/>
<dbReference type="AlphaFoldDB" id="A0A2P8FL47"/>
<dbReference type="EMBL" id="PYGK01000022">
    <property type="protein sequence ID" value="PSL22395.1"/>
    <property type="molecule type" value="Genomic_DNA"/>
</dbReference>
<sequence length="155" mass="16688">MNTLVLHILNGTAIVATAIIFGTDAFFALVGKKAAAKSKDASIADVMGHFHAVADARMPLIGVMALFTTLLQVIVTGLHTIQGQLAVLSLAALLLHLTIYLTVAKPVNNIMVDGVKFGRLVNNIRELQQRWDKVISLRAALLFVAIISLILVNYC</sequence>
<comment type="caution">
    <text evidence="2">The sequence shown here is derived from an EMBL/GenBank/DDBJ whole genome shotgun (WGS) entry which is preliminary data.</text>
</comment>
<feature type="transmembrane region" description="Helical" evidence="1">
    <location>
        <begin position="6"/>
        <end position="30"/>
    </location>
</feature>
<keyword evidence="1" id="KW-1133">Transmembrane helix</keyword>
<keyword evidence="1" id="KW-0812">Transmembrane</keyword>
<name>A0A2P8FL47_9BACT</name>
<gene>
    <name evidence="2" type="ORF">CLV42_12221</name>
</gene>